<comment type="caution">
    <text evidence="1">The sequence shown here is derived from an EMBL/GenBank/DDBJ whole genome shotgun (WGS) entry which is preliminary data.</text>
</comment>
<dbReference type="EMBL" id="MRZV01000025">
    <property type="protein sequence ID" value="PIK61737.1"/>
    <property type="molecule type" value="Genomic_DNA"/>
</dbReference>
<keyword evidence="2" id="KW-1185">Reference proteome</keyword>
<proteinExistence type="predicted"/>
<protein>
    <submittedName>
        <fullName evidence="1">Uncharacterized protein</fullName>
    </submittedName>
</protein>
<organism evidence="1 2">
    <name type="scientific">Stichopus japonicus</name>
    <name type="common">Sea cucumber</name>
    <dbReference type="NCBI Taxonomy" id="307972"/>
    <lineage>
        <taxon>Eukaryota</taxon>
        <taxon>Metazoa</taxon>
        <taxon>Echinodermata</taxon>
        <taxon>Eleutherozoa</taxon>
        <taxon>Echinozoa</taxon>
        <taxon>Holothuroidea</taxon>
        <taxon>Aspidochirotacea</taxon>
        <taxon>Aspidochirotida</taxon>
        <taxon>Stichopodidae</taxon>
        <taxon>Apostichopus</taxon>
    </lineage>
</organism>
<gene>
    <name evidence="1" type="ORF">BSL78_01291</name>
</gene>
<dbReference type="AlphaFoldDB" id="A0A2G8LN98"/>
<dbReference type="Proteomes" id="UP000230750">
    <property type="component" value="Unassembled WGS sequence"/>
</dbReference>
<dbReference type="OrthoDB" id="10615697at2759"/>
<evidence type="ECO:0000313" key="1">
    <source>
        <dbReference type="EMBL" id="PIK61737.1"/>
    </source>
</evidence>
<dbReference type="PANTHER" id="PTHR35385">
    <property type="entry name" value="PROTEIN B, PUTATIVE-RELATED-RELATED"/>
    <property type="match status" value="1"/>
</dbReference>
<sequence length="239" mass="26192">MGGAPCKHQYAVVRHFNETSLNFLPLRDPHLREHMLFLATGEKNVRPGWFTSLKIAGLPLEEDPGVQVQDQMGSLSDNLVESECPSVASIAGPSSSNAAVESLNVQRMLQNKFDKRAVVRCSRMLMEVKPPCNDKLASLETAVNDCASQLIAMLRCDPEELSEPVESFVKQFNSLKTNSALVGALKTFGKYTGASLDMTSSKKMKRVEGREWPSKFSQLLLVDVKLFLGAADASTLAES</sequence>
<name>A0A2G8LN98_STIJA</name>
<dbReference type="PANTHER" id="PTHR35385:SF2">
    <property type="entry name" value="PROTEIN B, PUTATIVE-RELATED"/>
    <property type="match status" value="1"/>
</dbReference>
<evidence type="ECO:0000313" key="2">
    <source>
        <dbReference type="Proteomes" id="UP000230750"/>
    </source>
</evidence>
<reference evidence="1 2" key="1">
    <citation type="journal article" date="2017" name="PLoS Biol.">
        <title>The sea cucumber genome provides insights into morphological evolution and visceral regeneration.</title>
        <authorList>
            <person name="Zhang X."/>
            <person name="Sun L."/>
            <person name="Yuan J."/>
            <person name="Sun Y."/>
            <person name="Gao Y."/>
            <person name="Zhang L."/>
            <person name="Li S."/>
            <person name="Dai H."/>
            <person name="Hamel J.F."/>
            <person name="Liu C."/>
            <person name="Yu Y."/>
            <person name="Liu S."/>
            <person name="Lin W."/>
            <person name="Guo K."/>
            <person name="Jin S."/>
            <person name="Xu P."/>
            <person name="Storey K.B."/>
            <person name="Huan P."/>
            <person name="Zhang T."/>
            <person name="Zhou Y."/>
            <person name="Zhang J."/>
            <person name="Lin C."/>
            <person name="Li X."/>
            <person name="Xing L."/>
            <person name="Huo D."/>
            <person name="Sun M."/>
            <person name="Wang L."/>
            <person name="Mercier A."/>
            <person name="Li F."/>
            <person name="Yang H."/>
            <person name="Xiang J."/>
        </authorList>
    </citation>
    <scope>NUCLEOTIDE SEQUENCE [LARGE SCALE GENOMIC DNA]</scope>
    <source>
        <strain evidence="1">Shaxun</strain>
        <tissue evidence="1">Muscle</tissue>
    </source>
</reference>
<accession>A0A2G8LN98</accession>